<feature type="active site" description="Nucleophile" evidence="7">
    <location>
        <position position="36"/>
    </location>
</feature>
<dbReference type="AlphaFoldDB" id="A0A2G8KQG2"/>
<feature type="binding site" evidence="8">
    <location>
        <begin position="64"/>
        <end position="67"/>
    </location>
    <ligand>
        <name>substrate</name>
    </ligand>
</feature>
<keyword evidence="5" id="KW-0068">Autocatalytic cleavage</keyword>
<dbReference type="GO" id="GO:0008798">
    <property type="term" value="F:beta-aspartyl-peptidase activity"/>
    <property type="evidence" value="ECO:0007669"/>
    <property type="project" value="UniProtKB-EC"/>
</dbReference>
<dbReference type="GO" id="GO:0006508">
    <property type="term" value="P:proteolysis"/>
    <property type="evidence" value="ECO:0007669"/>
    <property type="project" value="UniProtKB-KW"/>
</dbReference>
<dbReference type="STRING" id="307972.A0A2G8KQG2"/>
<keyword evidence="3" id="KW-0645">Protease</keyword>
<evidence type="ECO:0000256" key="6">
    <source>
        <dbReference type="ARBA" id="ARBA00049366"/>
    </source>
</evidence>
<accession>A0A2G8KQG2</accession>
<dbReference type="OrthoDB" id="2262349at2759"/>
<proteinExistence type="inferred from homology"/>
<evidence type="ECO:0000256" key="2">
    <source>
        <dbReference type="ARBA" id="ARBA00010872"/>
    </source>
</evidence>
<evidence type="ECO:0000256" key="5">
    <source>
        <dbReference type="ARBA" id="ARBA00022813"/>
    </source>
</evidence>
<dbReference type="GO" id="GO:0004067">
    <property type="term" value="F:asparaginase activity"/>
    <property type="evidence" value="ECO:0007669"/>
    <property type="project" value="UniProtKB-EC"/>
</dbReference>
<evidence type="ECO:0000256" key="7">
    <source>
        <dbReference type="PIRSR" id="PIRSR600246-1"/>
    </source>
</evidence>
<evidence type="ECO:0000313" key="10">
    <source>
        <dbReference type="EMBL" id="PIK50246.1"/>
    </source>
</evidence>
<protein>
    <submittedName>
        <fullName evidence="10">Asparaginase-like 1 protein-like protein</fullName>
    </submittedName>
</protein>
<dbReference type="EMBL" id="MRZV01000427">
    <property type="protein sequence ID" value="PIK50246.1"/>
    <property type="molecule type" value="Genomic_DNA"/>
</dbReference>
<dbReference type="Pfam" id="PF01112">
    <property type="entry name" value="Asparaginase_2"/>
    <property type="match status" value="1"/>
</dbReference>
<evidence type="ECO:0000256" key="1">
    <source>
        <dbReference type="ARBA" id="ARBA00000306"/>
    </source>
</evidence>
<comment type="catalytic activity">
    <reaction evidence="1">
        <text>Cleavage of a beta-linked Asp residue from the N-terminus of a polypeptide.</text>
        <dbReference type="EC" id="3.4.19.5"/>
    </reaction>
</comment>
<organism evidence="10 11">
    <name type="scientific">Stichopus japonicus</name>
    <name type="common">Sea cucumber</name>
    <dbReference type="NCBI Taxonomy" id="307972"/>
    <lineage>
        <taxon>Eukaryota</taxon>
        <taxon>Metazoa</taxon>
        <taxon>Echinodermata</taxon>
        <taxon>Eleutherozoa</taxon>
        <taxon>Echinozoa</taxon>
        <taxon>Holothuroidea</taxon>
        <taxon>Aspidochirotacea</taxon>
        <taxon>Aspidochirotida</taxon>
        <taxon>Stichopodidae</taxon>
        <taxon>Apostichopus</taxon>
    </lineage>
</organism>
<dbReference type="Gene3D" id="3.60.20.30">
    <property type="entry name" value="(Glycosyl)asparaginase"/>
    <property type="match status" value="1"/>
</dbReference>
<feature type="binding site" evidence="8">
    <location>
        <begin position="87"/>
        <end position="90"/>
    </location>
    <ligand>
        <name>substrate</name>
    </ligand>
</feature>
<feature type="site" description="Cleavage; by autolysis" evidence="9">
    <location>
        <begin position="35"/>
        <end position="36"/>
    </location>
</feature>
<dbReference type="Proteomes" id="UP000230750">
    <property type="component" value="Unassembled WGS sequence"/>
</dbReference>
<evidence type="ECO:0000256" key="3">
    <source>
        <dbReference type="ARBA" id="ARBA00022670"/>
    </source>
</evidence>
<keyword evidence="11" id="KW-1185">Reference proteome</keyword>
<dbReference type="GO" id="GO:0005737">
    <property type="term" value="C:cytoplasm"/>
    <property type="evidence" value="ECO:0007669"/>
    <property type="project" value="TreeGrafter"/>
</dbReference>
<dbReference type="PANTHER" id="PTHR10188">
    <property type="entry name" value="L-ASPARAGINASE"/>
    <property type="match status" value="1"/>
</dbReference>
<evidence type="ECO:0000256" key="8">
    <source>
        <dbReference type="PIRSR" id="PIRSR600246-2"/>
    </source>
</evidence>
<dbReference type="InterPro" id="IPR029055">
    <property type="entry name" value="Ntn_hydrolases_N"/>
</dbReference>
<evidence type="ECO:0000256" key="9">
    <source>
        <dbReference type="PIRSR" id="PIRSR600246-3"/>
    </source>
</evidence>
<reference evidence="10 11" key="1">
    <citation type="journal article" date="2017" name="PLoS Biol.">
        <title>The sea cucumber genome provides insights into morphological evolution and visceral regeneration.</title>
        <authorList>
            <person name="Zhang X."/>
            <person name="Sun L."/>
            <person name="Yuan J."/>
            <person name="Sun Y."/>
            <person name="Gao Y."/>
            <person name="Zhang L."/>
            <person name="Li S."/>
            <person name="Dai H."/>
            <person name="Hamel J.F."/>
            <person name="Liu C."/>
            <person name="Yu Y."/>
            <person name="Liu S."/>
            <person name="Lin W."/>
            <person name="Guo K."/>
            <person name="Jin S."/>
            <person name="Xu P."/>
            <person name="Storey K.B."/>
            <person name="Huan P."/>
            <person name="Zhang T."/>
            <person name="Zhou Y."/>
            <person name="Zhang J."/>
            <person name="Lin C."/>
            <person name="Li X."/>
            <person name="Xing L."/>
            <person name="Huo D."/>
            <person name="Sun M."/>
            <person name="Wang L."/>
            <person name="Mercier A."/>
            <person name="Li F."/>
            <person name="Yang H."/>
            <person name="Xiang J."/>
        </authorList>
    </citation>
    <scope>NUCLEOTIDE SEQUENCE [LARGE SCALE GENOMIC DNA]</scope>
    <source>
        <strain evidence="10">Shaxun</strain>
        <tissue evidence="10">Muscle</tissue>
    </source>
</reference>
<dbReference type="SUPFAM" id="SSF56235">
    <property type="entry name" value="N-terminal nucleophile aminohydrolases (Ntn hydrolases)"/>
    <property type="match status" value="1"/>
</dbReference>
<name>A0A2G8KQG2_STIJA</name>
<dbReference type="PANTHER" id="PTHR10188:SF41">
    <property type="entry name" value="ISOASPARTYL PEPTIDASE_L-ASPARAGINASE"/>
    <property type="match status" value="1"/>
</dbReference>
<sequence length="167" mass="17566">MGLEKVSDEVFKTPKQIRSLEKCLAIKSKQGRGCDTVGAVAIDTNGCIACGTSTGGIIGALPGRVGDVPQIGSGGYADNSIGGVSTTGSGEDIARVVLARLILFHMEQGHTIQKSLEKSLHYMKEKTGTIIGGAIVIDKNGEIGMDFISPEMSWASLRGYDLRPMLP</sequence>
<gene>
    <name evidence="10" type="ORF">BSL78_12860</name>
</gene>
<dbReference type="FunFam" id="3.60.20.30:FF:000001">
    <property type="entry name" value="Isoaspartyl peptidase/L-asparaginase"/>
    <property type="match status" value="1"/>
</dbReference>
<comment type="caution">
    <text evidence="10">The sequence shown here is derived from an EMBL/GenBank/DDBJ whole genome shotgun (WGS) entry which is preliminary data.</text>
</comment>
<evidence type="ECO:0000313" key="11">
    <source>
        <dbReference type="Proteomes" id="UP000230750"/>
    </source>
</evidence>
<comment type="similarity">
    <text evidence="2">Belongs to the Ntn-hydrolase family.</text>
</comment>
<evidence type="ECO:0000256" key="4">
    <source>
        <dbReference type="ARBA" id="ARBA00022801"/>
    </source>
</evidence>
<comment type="catalytic activity">
    <reaction evidence="6">
        <text>L-asparagine + H2O = L-aspartate + NH4(+)</text>
        <dbReference type="Rhea" id="RHEA:21016"/>
        <dbReference type="ChEBI" id="CHEBI:15377"/>
        <dbReference type="ChEBI" id="CHEBI:28938"/>
        <dbReference type="ChEBI" id="CHEBI:29991"/>
        <dbReference type="ChEBI" id="CHEBI:58048"/>
        <dbReference type="EC" id="3.5.1.1"/>
    </reaction>
</comment>
<keyword evidence="4" id="KW-0378">Hydrolase</keyword>
<dbReference type="GO" id="GO:0033345">
    <property type="term" value="P:L-asparagine catabolic process via L-aspartate"/>
    <property type="evidence" value="ECO:0007669"/>
    <property type="project" value="TreeGrafter"/>
</dbReference>
<dbReference type="InterPro" id="IPR000246">
    <property type="entry name" value="Peptidase_T2"/>
</dbReference>